<evidence type="ECO:0000313" key="2">
    <source>
        <dbReference type="Proteomes" id="UP000577724"/>
    </source>
</evidence>
<sequence length="120" mass="13908">MYRNTKIISLTIPQLDISTRNITKKLNFSKPLKVETFGDIPSKPGIIVSINQDGKFFVSHSYNMRQRLIQLPTERYTKGIVYCMYAELKGHDDRLSARNAMKVQIDLYEYKKNGISSFVQ</sequence>
<accession>A0ABX2MSJ8</accession>
<gene>
    <name evidence="1" type="ORF">HP548_23605</name>
</gene>
<dbReference type="Proteomes" id="UP000577724">
    <property type="component" value="Unassembled WGS sequence"/>
</dbReference>
<dbReference type="GeneID" id="97133739"/>
<organism evidence="1 2">
    <name type="scientific">Paenibacillus taichungensis</name>
    <dbReference type="NCBI Taxonomy" id="484184"/>
    <lineage>
        <taxon>Bacteria</taxon>
        <taxon>Bacillati</taxon>
        <taxon>Bacillota</taxon>
        <taxon>Bacilli</taxon>
        <taxon>Bacillales</taxon>
        <taxon>Paenibacillaceae</taxon>
        <taxon>Paenibacillus</taxon>
    </lineage>
</organism>
<name>A0ABX2MSJ8_9BACL</name>
<evidence type="ECO:0000313" key="1">
    <source>
        <dbReference type="EMBL" id="NUU57071.1"/>
    </source>
</evidence>
<dbReference type="RefSeq" id="WP_175383065.1">
    <property type="nucleotide sequence ID" value="NZ_CBCRYD010000002.1"/>
</dbReference>
<reference evidence="1 2" key="1">
    <citation type="submission" date="2020-05" db="EMBL/GenBank/DDBJ databases">
        <title>Genome Sequencing of Type Strains.</title>
        <authorList>
            <person name="Lemaire J.F."/>
            <person name="Inderbitzin P."/>
            <person name="Gregorio O.A."/>
            <person name="Collins S.B."/>
            <person name="Wespe N."/>
            <person name="Knight-Connoni V."/>
        </authorList>
    </citation>
    <scope>NUCLEOTIDE SEQUENCE [LARGE SCALE GENOMIC DNA]</scope>
    <source>
        <strain evidence="1 2">DSM 19942</strain>
    </source>
</reference>
<protein>
    <submittedName>
        <fullName evidence="1">Uncharacterized protein</fullName>
    </submittedName>
</protein>
<proteinExistence type="predicted"/>
<keyword evidence="2" id="KW-1185">Reference proteome</keyword>
<comment type="caution">
    <text evidence="1">The sequence shown here is derived from an EMBL/GenBank/DDBJ whole genome shotgun (WGS) entry which is preliminary data.</text>
</comment>
<dbReference type="EMBL" id="JABMCC010000118">
    <property type="protein sequence ID" value="NUU57071.1"/>
    <property type="molecule type" value="Genomic_DNA"/>
</dbReference>